<dbReference type="GO" id="GO:0004523">
    <property type="term" value="F:RNA-DNA hybrid ribonuclease activity"/>
    <property type="evidence" value="ECO:0007669"/>
    <property type="project" value="InterPro"/>
</dbReference>
<dbReference type="PROSITE" id="PS50879">
    <property type="entry name" value="RNASE_H_1"/>
    <property type="match status" value="1"/>
</dbReference>
<comment type="caution">
    <text evidence="2">The sequence shown here is derived from an EMBL/GenBank/DDBJ whole genome shotgun (WGS) entry which is preliminary data.</text>
</comment>
<protein>
    <recommendedName>
        <fullName evidence="1">RNase H type-1 domain-containing protein</fullName>
    </recommendedName>
</protein>
<dbReference type="AlphaFoldDB" id="A0A5B7HGL8"/>
<proteinExistence type="predicted"/>
<feature type="domain" description="RNase H type-1" evidence="1">
    <location>
        <begin position="143"/>
        <end position="260"/>
    </location>
</feature>
<dbReference type="Gene3D" id="3.30.420.10">
    <property type="entry name" value="Ribonuclease H-like superfamily/Ribonuclease H"/>
    <property type="match status" value="1"/>
</dbReference>
<name>A0A5B7HGL8_PORTR</name>
<dbReference type="OrthoDB" id="6371827at2759"/>
<dbReference type="SUPFAM" id="SSF53098">
    <property type="entry name" value="Ribonuclease H-like"/>
    <property type="match status" value="1"/>
</dbReference>
<evidence type="ECO:0000313" key="2">
    <source>
        <dbReference type="EMBL" id="MPC67724.1"/>
    </source>
</evidence>
<dbReference type="GO" id="GO:0003676">
    <property type="term" value="F:nucleic acid binding"/>
    <property type="evidence" value="ECO:0007669"/>
    <property type="project" value="InterPro"/>
</dbReference>
<gene>
    <name evidence="2" type="ORF">E2C01_061907</name>
</gene>
<evidence type="ECO:0000259" key="1">
    <source>
        <dbReference type="PROSITE" id="PS50879"/>
    </source>
</evidence>
<evidence type="ECO:0000313" key="3">
    <source>
        <dbReference type="Proteomes" id="UP000324222"/>
    </source>
</evidence>
<organism evidence="2 3">
    <name type="scientific">Portunus trituberculatus</name>
    <name type="common">Swimming crab</name>
    <name type="synonym">Neptunus trituberculatus</name>
    <dbReference type="NCBI Taxonomy" id="210409"/>
    <lineage>
        <taxon>Eukaryota</taxon>
        <taxon>Metazoa</taxon>
        <taxon>Ecdysozoa</taxon>
        <taxon>Arthropoda</taxon>
        <taxon>Crustacea</taxon>
        <taxon>Multicrustacea</taxon>
        <taxon>Malacostraca</taxon>
        <taxon>Eumalacostraca</taxon>
        <taxon>Eucarida</taxon>
        <taxon>Decapoda</taxon>
        <taxon>Pleocyemata</taxon>
        <taxon>Brachyura</taxon>
        <taxon>Eubrachyura</taxon>
        <taxon>Portunoidea</taxon>
        <taxon>Portunidae</taxon>
        <taxon>Portuninae</taxon>
        <taxon>Portunus</taxon>
    </lineage>
</organism>
<reference evidence="2 3" key="1">
    <citation type="submission" date="2019-05" db="EMBL/GenBank/DDBJ databases">
        <title>Another draft genome of Portunus trituberculatus and its Hox gene families provides insights of decapod evolution.</title>
        <authorList>
            <person name="Jeong J.-H."/>
            <person name="Song I."/>
            <person name="Kim S."/>
            <person name="Choi T."/>
            <person name="Kim D."/>
            <person name="Ryu S."/>
            <person name="Kim W."/>
        </authorList>
    </citation>
    <scope>NUCLEOTIDE SEQUENCE [LARGE SCALE GENOMIC DNA]</scope>
    <source>
        <tissue evidence="2">Muscle</tissue>
    </source>
</reference>
<dbReference type="EMBL" id="VSRR010026671">
    <property type="protein sequence ID" value="MPC67724.1"/>
    <property type="molecule type" value="Genomic_DNA"/>
</dbReference>
<keyword evidence="3" id="KW-1185">Reference proteome</keyword>
<accession>A0A5B7HGL8</accession>
<dbReference type="CDD" id="cd09276">
    <property type="entry name" value="Rnase_HI_RT_non_LTR"/>
    <property type="match status" value="1"/>
</dbReference>
<dbReference type="InterPro" id="IPR036397">
    <property type="entry name" value="RNaseH_sf"/>
</dbReference>
<sequence>MSYKIQPFVSHWEHLSPPVCALQAEASLPSLSYRRSSFLVRTYDYTKLASSPRCHALHSLLLRHSREPLHGPLPYQAHTPFVDRAVSFFGTLQSLCPFTHPHNSPKLAAQCRAELYSPHSSTHSTTTTFTSTPMATASLTLHPLVQSVIYIPSRSLATDWRLPATASITTAEMFAIKEGLQFATTLAAPCSLSLFSDSFSTLQIIKSHRPHSHHNLTLIIHRLILQLTSLGHTIHLQWVPAHVSVIGNTVADRAVAEAHTHPSSTDLATDQTDFLTDPKTVCRRHYNLTVTNALHHTSLGHIRQDTRHHWWTDSPNRALETAVTRLRIGHTHLNSHLHRIGMTISPHCPWCHTTQPDTPERLLLHCPHHHSHSAALLHSLPAIQPHRPTLTDLLDGCTNTTLAFKTLNLTRTFLQKTNHLQCI</sequence>
<dbReference type="InterPro" id="IPR002156">
    <property type="entry name" value="RNaseH_domain"/>
</dbReference>
<dbReference type="Proteomes" id="UP000324222">
    <property type="component" value="Unassembled WGS sequence"/>
</dbReference>
<dbReference type="Pfam" id="PF00075">
    <property type="entry name" value="RNase_H"/>
    <property type="match status" value="1"/>
</dbReference>
<dbReference type="InterPro" id="IPR012337">
    <property type="entry name" value="RNaseH-like_sf"/>
</dbReference>